<feature type="transmembrane region" description="Helical" evidence="13">
    <location>
        <begin position="115"/>
        <end position="136"/>
    </location>
</feature>
<organism evidence="17 18">
    <name type="scientific">Entomobacter blattae</name>
    <dbReference type="NCBI Taxonomy" id="2762277"/>
    <lineage>
        <taxon>Bacteria</taxon>
        <taxon>Pseudomonadati</taxon>
        <taxon>Pseudomonadota</taxon>
        <taxon>Alphaproteobacteria</taxon>
        <taxon>Acetobacterales</taxon>
        <taxon>Acetobacteraceae</taxon>
        <taxon>Entomobacter</taxon>
    </lineage>
</organism>
<dbReference type="Pfam" id="PF02705">
    <property type="entry name" value="K_trans"/>
    <property type="match status" value="1"/>
</dbReference>
<comment type="subcellular location">
    <subcellularLocation>
        <location evidence="13">Cell membrane</location>
        <topology evidence="13">Multi-pass membrane protein</topology>
    </subcellularLocation>
    <subcellularLocation>
        <location evidence="1">Membrane</location>
        <topology evidence="1">Multi-pass membrane protein</topology>
    </subcellularLocation>
</comment>
<feature type="transmembrane region" description="Helical" evidence="13">
    <location>
        <begin position="235"/>
        <end position="253"/>
    </location>
</feature>
<evidence type="ECO:0000259" key="16">
    <source>
        <dbReference type="Pfam" id="PF22776"/>
    </source>
</evidence>
<dbReference type="EMBL" id="CP060244">
    <property type="protein sequence ID" value="QNT78115.1"/>
    <property type="molecule type" value="Genomic_DNA"/>
</dbReference>
<evidence type="ECO:0000256" key="5">
    <source>
        <dbReference type="ARBA" id="ARBA00022519"/>
    </source>
</evidence>
<feature type="domain" description="K+ potassium transporter integral membrane" evidence="15">
    <location>
        <begin position="78"/>
        <end position="529"/>
    </location>
</feature>
<evidence type="ECO:0000256" key="12">
    <source>
        <dbReference type="ARBA" id="ARBA00023136"/>
    </source>
</evidence>
<feature type="transmembrane region" description="Helical" evidence="13">
    <location>
        <begin position="460"/>
        <end position="484"/>
    </location>
</feature>
<feature type="transmembrane region" description="Helical" evidence="13">
    <location>
        <begin position="206"/>
        <end position="228"/>
    </location>
</feature>
<dbReference type="InterPro" id="IPR053951">
    <property type="entry name" value="K_trans_N"/>
</dbReference>
<feature type="transmembrane region" description="Helical" evidence="13">
    <location>
        <begin position="490"/>
        <end position="507"/>
    </location>
</feature>
<dbReference type="Proteomes" id="UP000516349">
    <property type="component" value="Chromosome"/>
</dbReference>
<dbReference type="InterPro" id="IPR053952">
    <property type="entry name" value="K_trans_C"/>
</dbReference>
<dbReference type="InterPro" id="IPR023051">
    <property type="entry name" value="Kup"/>
</dbReference>
<dbReference type="Pfam" id="PF22776">
    <property type="entry name" value="K_trans_C"/>
    <property type="match status" value="1"/>
</dbReference>
<feature type="transmembrane region" description="Helical" evidence="13">
    <location>
        <begin position="404"/>
        <end position="425"/>
    </location>
</feature>
<keyword evidence="11 13" id="KW-0406">Ion transport</keyword>
<keyword evidence="10 13" id="KW-1133">Transmembrane helix</keyword>
<feature type="region of interest" description="Disordered" evidence="14">
    <location>
        <begin position="1"/>
        <end position="55"/>
    </location>
</feature>
<dbReference type="AlphaFoldDB" id="A0A7H1NQQ5"/>
<feature type="compositionally biased region" description="Low complexity" evidence="14">
    <location>
        <begin position="11"/>
        <end position="45"/>
    </location>
</feature>
<keyword evidence="7 13" id="KW-0812">Transmembrane</keyword>
<dbReference type="InterPro" id="IPR003855">
    <property type="entry name" value="K+_transporter"/>
</dbReference>
<evidence type="ECO:0000256" key="1">
    <source>
        <dbReference type="ARBA" id="ARBA00004141"/>
    </source>
</evidence>
<keyword evidence="4 13" id="KW-1003">Cell membrane</keyword>
<feature type="transmembrane region" description="Helical" evidence="13">
    <location>
        <begin position="354"/>
        <end position="383"/>
    </location>
</feature>
<evidence type="ECO:0000256" key="2">
    <source>
        <dbReference type="ARBA" id="ARBA00007019"/>
    </source>
</evidence>
<feature type="transmembrane region" description="Helical" evidence="13">
    <location>
        <begin position="167"/>
        <end position="186"/>
    </location>
</feature>
<keyword evidence="8 13" id="KW-0769">Symport</keyword>
<accession>A0A7H1NQQ5</accession>
<reference evidence="17 18" key="1">
    <citation type="submission" date="2020-08" db="EMBL/GenBank/DDBJ databases">
        <title>Complete genome sequence of Entomobacter blattae G55GP.</title>
        <authorList>
            <person name="Poehlein A."/>
            <person name="Guzman J."/>
            <person name="Daniel R."/>
            <person name="Vilcinskas A."/>
        </authorList>
    </citation>
    <scope>NUCLEOTIDE SEQUENCE [LARGE SCALE GENOMIC DNA]</scope>
    <source>
        <strain evidence="17 18">G55GP</strain>
    </source>
</reference>
<evidence type="ECO:0000256" key="10">
    <source>
        <dbReference type="ARBA" id="ARBA00022989"/>
    </source>
</evidence>
<feature type="transmembrane region" description="Helical" evidence="13">
    <location>
        <begin position="431"/>
        <end position="453"/>
    </location>
</feature>
<evidence type="ECO:0000256" key="11">
    <source>
        <dbReference type="ARBA" id="ARBA00023065"/>
    </source>
</evidence>
<dbReference type="GO" id="GO:0005886">
    <property type="term" value="C:plasma membrane"/>
    <property type="evidence" value="ECO:0007669"/>
    <property type="project" value="UniProtKB-SubCell"/>
</dbReference>
<evidence type="ECO:0000256" key="13">
    <source>
        <dbReference type="HAMAP-Rule" id="MF_01522"/>
    </source>
</evidence>
<dbReference type="PANTHER" id="PTHR30540:SF79">
    <property type="entry name" value="LOW AFFINITY POTASSIUM TRANSPORT SYSTEM PROTEIN KUP"/>
    <property type="match status" value="1"/>
</dbReference>
<evidence type="ECO:0000256" key="6">
    <source>
        <dbReference type="ARBA" id="ARBA00022538"/>
    </source>
</evidence>
<feature type="transmembrane region" description="Helical" evidence="13">
    <location>
        <begin position="312"/>
        <end position="334"/>
    </location>
</feature>
<comment type="function">
    <text evidence="13">Transport of potassium into the cell. Likely operates as a K(+):H(+) symporter.</text>
</comment>
<keyword evidence="9 13" id="KW-0630">Potassium</keyword>
<evidence type="ECO:0000256" key="4">
    <source>
        <dbReference type="ARBA" id="ARBA00022475"/>
    </source>
</evidence>
<evidence type="ECO:0000256" key="7">
    <source>
        <dbReference type="ARBA" id="ARBA00022692"/>
    </source>
</evidence>
<comment type="catalytic activity">
    <reaction evidence="13">
        <text>K(+)(in) + H(+)(in) = K(+)(out) + H(+)(out)</text>
        <dbReference type="Rhea" id="RHEA:28490"/>
        <dbReference type="ChEBI" id="CHEBI:15378"/>
        <dbReference type="ChEBI" id="CHEBI:29103"/>
    </reaction>
</comment>
<feature type="transmembrane region" description="Helical" evidence="13">
    <location>
        <begin position="73"/>
        <end position="95"/>
    </location>
</feature>
<protein>
    <recommendedName>
        <fullName evidence="13">Probable potassium transport system protein Kup</fullName>
    </recommendedName>
</protein>
<dbReference type="PANTHER" id="PTHR30540">
    <property type="entry name" value="OSMOTIC STRESS POTASSIUM TRANSPORTER"/>
    <property type="match status" value="1"/>
</dbReference>
<dbReference type="HAMAP" id="MF_01522">
    <property type="entry name" value="Kup"/>
    <property type="match status" value="1"/>
</dbReference>
<sequence length="689" mass="75072">MTSSEPIGKTPQPHSSSQSSSPSDSPSAAQSSPPPSAQASAPSSSEKNEAAPAKDSKITEFGADEKEHKQAPVGLAAMLAVLGVVFGDIGTSPLYALKSTLLLASPNTPANLSDLLGIESLIFWSLILIVTIKYVVLIMRADHNGEGGILALTSLAQRVATSTRTKILLGFIGVIGTCLFFGDGMITPAISVLSAIEGLEVSIPSASHLVIPIALIVLVGLFSVQYYGTGVVGKVFGPVMLIWFGTLGILGILEITKHPYILLAILPHHAILFLYHHGWVGFRVLGSVVLAVTGAEALYADMGHFGRTPIRYAWLFYVLPALVLNYFGQGALLLSHPSAISNPFFLLCPDALRIPLFVLSTLATVIASQAGISGGFSLVRQVVQLGYFPRMRIHHTNANEEGQIYVPEFNRFLMIGALLLVITFQSSNALASAYGIAVTGTFVCTCCLAIVVFRRIYKWPAWIVGLVFGFFFIIDFTFFAANALKIPQGGWVPLVLGVTLTLMMSTWKKGRSLIRARQKQDSFPVGSFLARLPQSRTIHVPGTAVYMTATPEYVPSSLLHNLKHNKVLHEQIFLVTVENLDQPEVTRGHRIALQELAPNIFRVMVRYGFMEIPNLPRALENLKNNGVDFDGLQASYFLSHEMVVRSSVPKIALWRMWLFLFMSRNATPARVFFRIPADRVVEFGVKIAI</sequence>
<feature type="transmembrane region" description="Helical" evidence="13">
    <location>
        <begin position="273"/>
        <end position="300"/>
    </location>
</feature>
<evidence type="ECO:0000313" key="18">
    <source>
        <dbReference type="Proteomes" id="UP000516349"/>
    </source>
</evidence>
<keyword evidence="18" id="KW-1185">Reference proteome</keyword>
<evidence type="ECO:0000256" key="3">
    <source>
        <dbReference type="ARBA" id="ARBA00022448"/>
    </source>
</evidence>
<name>A0A7H1NQQ5_9PROT</name>
<keyword evidence="3 13" id="KW-0813">Transport</keyword>
<keyword evidence="5" id="KW-0997">Cell inner membrane</keyword>
<evidence type="ECO:0000313" key="17">
    <source>
        <dbReference type="EMBL" id="QNT78115.1"/>
    </source>
</evidence>
<feature type="compositionally biased region" description="Basic and acidic residues" evidence="14">
    <location>
        <begin position="46"/>
        <end position="55"/>
    </location>
</feature>
<keyword evidence="6 13" id="KW-0633">Potassium transport</keyword>
<evidence type="ECO:0000256" key="8">
    <source>
        <dbReference type="ARBA" id="ARBA00022847"/>
    </source>
</evidence>
<comment type="similarity">
    <text evidence="2 13">Belongs to the HAK/KUP transporter (TC 2.A.72) family.</text>
</comment>
<dbReference type="GO" id="GO:0015293">
    <property type="term" value="F:symporter activity"/>
    <property type="evidence" value="ECO:0007669"/>
    <property type="project" value="UniProtKB-UniRule"/>
</dbReference>
<evidence type="ECO:0000256" key="9">
    <source>
        <dbReference type="ARBA" id="ARBA00022958"/>
    </source>
</evidence>
<proteinExistence type="inferred from homology"/>
<evidence type="ECO:0000256" key="14">
    <source>
        <dbReference type="SAM" id="MobiDB-lite"/>
    </source>
</evidence>
<feature type="domain" description="K+ potassium transporter C-terminal" evidence="16">
    <location>
        <begin position="541"/>
        <end position="689"/>
    </location>
</feature>
<keyword evidence="12 13" id="KW-0472">Membrane</keyword>
<gene>
    <name evidence="13 17" type="primary">kup</name>
    <name evidence="17" type="ORF">JGUZn3_08830</name>
</gene>
<dbReference type="KEGG" id="ebla:JGUZn3_08830"/>
<dbReference type="RefSeq" id="WP_203414477.1">
    <property type="nucleotide sequence ID" value="NZ_CP060244.1"/>
</dbReference>
<dbReference type="GO" id="GO:0015079">
    <property type="term" value="F:potassium ion transmembrane transporter activity"/>
    <property type="evidence" value="ECO:0007669"/>
    <property type="project" value="UniProtKB-UniRule"/>
</dbReference>
<evidence type="ECO:0000259" key="15">
    <source>
        <dbReference type="Pfam" id="PF02705"/>
    </source>
</evidence>